<sequence>MKSTYFLLSAMTASLLLVGCNGDNVDTGSNEINSKKISSSEVNVSQSSTNENSEVERVVTHGNFVEYETEAELFADAELVVIASTNEDFMDREHIVKYVPSSDEEEGLPKAIEDFYTKTSITVEQVLKQPASEKVADNKKISVIEPIALLEDGSKILSVENYQEISRGQQYIIYLKKNTNGKYGVINMTNGRFNLESTDQIVNLAEHGHDNDKAKHEKMKDTVKNRFAKEIAKAKK</sequence>
<feature type="signal peptide" evidence="1">
    <location>
        <begin position="1"/>
        <end position="18"/>
    </location>
</feature>
<evidence type="ECO:0000313" key="3">
    <source>
        <dbReference type="Proteomes" id="UP001060325"/>
    </source>
</evidence>
<feature type="chain" id="PRO_5045936182" description="Lipoprotein" evidence="1">
    <location>
        <begin position="19"/>
        <end position="236"/>
    </location>
</feature>
<dbReference type="RefSeq" id="WP_058765823.1">
    <property type="nucleotide sequence ID" value="NZ_CP101463.1"/>
</dbReference>
<evidence type="ECO:0008006" key="4">
    <source>
        <dbReference type="Google" id="ProtNLM"/>
    </source>
</evidence>
<keyword evidence="1" id="KW-0732">Signal</keyword>
<keyword evidence="2" id="KW-0614">Plasmid</keyword>
<accession>A0ABY5FSD8</accession>
<dbReference type="Proteomes" id="UP001060325">
    <property type="component" value="Plasmid pCXA"/>
</dbReference>
<reference evidence="2" key="1">
    <citation type="submission" date="2022-07" db="EMBL/GenBank/DDBJ databases">
        <title>Complete genome of CX2.</title>
        <authorList>
            <person name="Cao G."/>
        </authorList>
    </citation>
    <scope>NUCLEOTIDE SEQUENCE</scope>
    <source>
        <strain evidence="2">CX2</strain>
        <plasmid evidence="2">pCXA</plasmid>
    </source>
</reference>
<name>A0ABY5FSD8_9BACL</name>
<evidence type="ECO:0000313" key="2">
    <source>
        <dbReference type="EMBL" id="UTT44529.1"/>
    </source>
</evidence>
<proteinExistence type="predicted"/>
<keyword evidence="3" id="KW-1185">Reference proteome</keyword>
<organism evidence="2 3">
    <name type="scientific">Exiguobacterium aurantiacum</name>
    <dbReference type="NCBI Taxonomy" id="33987"/>
    <lineage>
        <taxon>Bacteria</taxon>
        <taxon>Bacillati</taxon>
        <taxon>Bacillota</taxon>
        <taxon>Bacilli</taxon>
        <taxon>Bacillales</taxon>
        <taxon>Bacillales Family XII. Incertae Sedis</taxon>
        <taxon>Exiguobacterium</taxon>
    </lineage>
</organism>
<dbReference type="PROSITE" id="PS51257">
    <property type="entry name" value="PROKAR_LIPOPROTEIN"/>
    <property type="match status" value="1"/>
</dbReference>
<dbReference type="EMBL" id="CP101463">
    <property type="protein sequence ID" value="UTT44529.1"/>
    <property type="molecule type" value="Genomic_DNA"/>
</dbReference>
<evidence type="ECO:0000256" key="1">
    <source>
        <dbReference type="SAM" id="SignalP"/>
    </source>
</evidence>
<gene>
    <name evidence="2" type="ORF">NMQ00_16120</name>
</gene>
<geneLocation type="plasmid" evidence="2 3">
    <name>pCXA</name>
</geneLocation>
<protein>
    <recommendedName>
        <fullName evidence="4">Lipoprotein</fullName>
    </recommendedName>
</protein>